<keyword evidence="9" id="KW-1185">Reference proteome</keyword>
<dbReference type="PANTHER" id="PTHR11802:SF113">
    <property type="entry name" value="SERINE CARBOXYPEPTIDASE CTSA-4.1"/>
    <property type="match status" value="1"/>
</dbReference>
<dbReference type="GO" id="GO:0006508">
    <property type="term" value="P:proteolysis"/>
    <property type="evidence" value="ECO:0007669"/>
    <property type="project" value="UniProtKB-KW"/>
</dbReference>
<dbReference type="InterPro" id="IPR018202">
    <property type="entry name" value="Ser_caboxypep_ser_AS"/>
</dbReference>
<keyword evidence="2 7" id="KW-0121">Carboxypeptidase</keyword>
<dbReference type="GO" id="GO:0000324">
    <property type="term" value="C:fungal-type vacuole"/>
    <property type="evidence" value="ECO:0007669"/>
    <property type="project" value="TreeGrafter"/>
</dbReference>
<dbReference type="EMBL" id="SRPY01001065">
    <property type="protein sequence ID" value="KAG5914799.1"/>
    <property type="molecule type" value="Genomic_DNA"/>
</dbReference>
<dbReference type="Gene3D" id="1.10.287.410">
    <property type="match status" value="1"/>
</dbReference>
<dbReference type="PRINTS" id="PR00724">
    <property type="entry name" value="CRBOXYPTASEC"/>
</dbReference>
<keyword evidence="6" id="KW-0325">Glycoprotein</keyword>
<dbReference type="EC" id="3.4.16.-" evidence="7"/>
<accession>A0A8K0J0E3</accession>
<dbReference type="PROSITE" id="PS00131">
    <property type="entry name" value="CARBOXYPEPT_SER_SER"/>
    <property type="match status" value="1"/>
</dbReference>
<evidence type="ECO:0000256" key="2">
    <source>
        <dbReference type="ARBA" id="ARBA00022645"/>
    </source>
</evidence>
<sequence length="477" mass="53227">MRFSVTALFLAAAAAATTAAAAHDAKIERRPDSFWHHIVKGDRVQAQSQKAGPHKRVDGQLDKYQMRVRKHDPSKLGVDKVKQYSGYLDNDDTDKHLFYWFFESRSNPSKDPVVLWLNGGPGCSSFIGLFQELGPATLPNEDLKPVSNPYSWNSKANIIFIDQPVNTGYSYSGNRTKTSHAAAEDIYALLTLFFHEFPEYSKQDFFVTGESYAGHFIPALGREILSHADSNINLKGLAIGNGLTDPMTQYASMRPMVCGEGGYPAVMSKSDCERMKMGEPGCKNAIKMCYDGNEKELCFRATSSCYTDVMGVYKGNVYDILHANGTGQTTYATAFLESRNTKEVLGVEVDRKYQECNTRVYDDFNFSGDWMSPAQKPIPDILAHVPVLIYAGDIDFICNWLGNRAWVNALEWPGKSAFNSAKVKELRLKSGRQYGNVRAAQGLAFMQIFKAGHTVPQYEGEGSLDFVNRWMGGEWSK</sequence>
<dbReference type="Proteomes" id="UP000811619">
    <property type="component" value="Unassembled WGS sequence"/>
</dbReference>
<organism evidence="8 9">
    <name type="scientific">Claviceps africana</name>
    <dbReference type="NCBI Taxonomy" id="83212"/>
    <lineage>
        <taxon>Eukaryota</taxon>
        <taxon>Fungi</taxon>
        <taxon>Dikarya</taxon>
        <taxon>Ascomycota</taxon>
        <taxon>Pezizomycotina</taxon>
        <taxon>Sordariomycetes</taxon>
        <taxon>Hypocreomycetidae</taxon>
        <taxon>Hypocreales</taxon>
        <taxon>Clavicipitaceae</taxon>
        <taxon>Claviceps</taxon>
    </lineage>
</organism>
<feature type="chain" id="PRO_5035487829" description="Carboxypeptidase" evidence="7">
    <location>
        <begin position="22"/>
        <end position="477"/>
    </location>
</feature>
<dbReference type="InterPro" id="IPR001563">
    <property type="entry name" value="Peptidase_S10"/>
</dbReference>
<comment type="caution">
    <text evidence="8">The sequence shown here is derived from an EMBL/GenBank/DDBJ whole genome shotgun (WGS) entry which is preliminary data.</text>
</comment>
<evidence type="ECO:0000256" key="3">
    <source>
        <dbReference type="ARBA" id="ARBA00022670"/>
    </source>
</evidence>
<feature type="signal peptide" evidence="7">
    <location>
        <begin position="1"/>
        <end position="21"/>
    </location>
</feature>
<keyword evidence="5 7" id="KW-0378">Hydrolase</keyword>
<dbReference type="PANTHER" id="PTHR11802">
    <property type="entry name" value="SERINE PROTEASE FAMILY S10 SERINE CARBOXYPEPTIDASE"/>
    <property type="match status" value="1"/>
</dbReference>
<evidence type="ECO:0000256" key="6">
    <source>
        <dbReference type="ARBA" id="ARBA00023180"/>
    </source>
</evidence>
<dbReference type="InterPro" id="IPR029058">
    <property type="entry name" value="AB_hydrolase_fold"/>
</dbReference>
<evidence type="ECO:0000313" key="8">
    <source>
        <dbReference type="EMBL" id="KAG5914799.1"/>
    </source>
</evidence>
<evidence type="ECO:0000256" key="7">
    <source>
        <dbReference type="RuleBase" id="RU361156"/>
    </source>
</evidence>
<gene>
    <name evidence="8" type="ORF">E4U42_000296</name>
</gene>
<dbReference type="Gene3D" id="3.40.50.1820">
    <property type="entry name" value="alpha/beta hydrolase"/>
    <property type="match status" value="1"/>
</dbReference>
<dbReference type="Pfam" id="PF00450">
    <property type="entry name" value="Peptidase_S10"/>
    <property type="match status" value="1"/>
</dbReference>
<dbReference type="AlphaFoldDB" id="A0A8K0J0E3"/>
<reference evidence="8" key="1">
    <citation type="journal article" date="2020" name="bioRxiv">
        <title>Whole genome comparisons of ergot fungi reveals the divergence and evolution of species within the genus Claviceps are the result of varying mechanisms driving genome evolution and host range expansion.</title>
        <authorList>
            <person name="Wyka S.A."/>
            <person name="Mondo S.J."/>
            <person name="Liu M."/>
            <person name="Dettman J."/>
            <person name="Nalam V."/>
            <person name="Broders K.D."/>
        </authorList>
    </citation>
    <scope>NUCLEOTIDE SEQUENCE</scope>
    <source>
        <strain evidence="8">CCC 489</strain>
    </source>
</reference>
<evidence type="ECO:0000256" key="4">
    <source>
        <dbReference type="ARBA" id="ARBA00022729"/>
    </source>
</evidence>
<dbReference type="SUPFAM" id="SSF53474">
    <property type="entry name" value="alpha/beta-Hydrolases"/>
    <property type="match status" value="1"/>
</dbReference>
<evidence type="ECO:0000256" key="5">
    <source>
        <dbReference type="ARBA" id="ARBA00022801"/>
    </source>
</evidence>
<name>A0A8K0J0E3_9HYPO</name>
<comment type="similarity">
    <text evidence="1 7">Belongs to the peptidase S10 family.</text>
</comment>
<keyword evidence="3 7" id="KW-0645">Protease</keyword>
<dbReference type="OrthoDB" id="443318at2759"/>
<keyword evidence="4 7" id="KW-0732">Signal</keyword>
<dbReference type="GO" id="GO:0004185">
    <property type="term" value="F:serine-type carboxypeptidase activity"/>
    <property type="evidence" value="ECO:0007669"/>
    <property type="project" value="UniProtKB-UniRule"/>
</dbReference>
<evidence type="ECO:0000313" key="9">
    <source>
        <dbReference type="Proteomes" id="UP000811619"/>
    </source>
</evidence>
<evidence type="ECO:0000256" key="1">
    <source>
        <dbReference type="ARBA" id="ARBA00009431"/>
    </source>
</evidence>
<proteinExistence type="inferred from homology"/>
<protein>
    <recommendedName>
        <fullName evidence="7">Carboxypeptidase</fullName>
        <ecNumber evidence="7">3.4.16.-</ecNumber>
    </recommendedName>
</protein>